<dbReference type="PROSITE" id="PS50089">
    <property type="entry name" value="ZF_RING_2"/>
    <property type="match status" value="1"/>
</dbReference>
<reference evidence="7" key="2">
    <citation type="submission" date="2021-12" db="EMBL/GenBank/DDBJ databases">
        <title>Resequencing data analysis of finger millet.</title>
        <authorList>
            <person name="Hatakeyama M."/>
            <person name="Aluri S."/>
            <person name="Balachadran M.T."/>
            <person name="Sivarajan S.R."/>
            <person name="Poveda L."/>
            <person name="Shimizu-Inatsugi R."/>
            <person name="Schlapbach R."/>
            <person name="Sreeman S.M."/>
            <person name="Shimizu K.K."/>
        </authorList>
    </citation>
    <scope>NUCLEOTIDE SEQUENCE</scope>
</reference>
<dbReference type="AlphaFoldDB" id="A0AAV5F1G1"/>
<dbReference type="SUPFAM" id="SSF57850">
    <property type="entry name" value="RING/U-box"/>
    <property type="match status" value="1"/>
</dbReference>
<feature type="region of interest" description="Disordered" evidence="5">
    <location>
        <begin position="175"/>
        <end position="196"/>
    </location>
</feature>
<gene>
    <name evidence="7" type="primary">gb16424</name>
    <name evidence="7" type="ORF">PR202_gb16424</name>
</gene>
<feature type="compositionally biased region" description="Acidic residues" evidence="5">
    <location>
        <begin position="53"/>
        <end position="68"/>
    </location>
</feature>
<reference evidence="7" key="1">
    <citation type="journal article" date="2018" name="DNA Res.">
        <title>Multiple hybrid de novo genome assembly of finger millet, an orphan allotetraploid crop.</title>
        <authorList>
            <person name="Hatakeyama M."/>
            <person name="Aluri S."/>
            <person name="Balachadran M.T."/>
            <person name="Sivarajan S.R."/>
            <person name="Patrignani A."/>
            <person name="Gruter S."/>
            <person name="Poveda L."/>
            <person name="Shimizu-Inatsugi R."/>
            <person name="Baeten J."/>
            <person name="Francoijs K.J."/>
            <person name="Nataraja K.N."/>
            <person name="Reddy Y.A.N."/>
            <person name="Phadnis S."/>
            <person name="Ravikumar R.L."/>
            <person name="Schlapbach R."/>
            <person name="Sreeman S.M."/>
            <person name="Shimizu K.K."/>
        </authorList>
    </citation>
    <scope>NUCLEOTIDE SEQUENCE</scope>
</reference>
<comment type="caution">
    <text evidence="7">The sequence shown here is derived from an EMBL/GenBank/DDBJ whole genome shotgun (WGS) entry which is preliminary data.</text>
</comment>
<feature type="compositionally biased region" description="Acidic residues" evidence="5">
    <location>
        <begin position="1"/>
        <end position="13"/>
    </location>
</feature>
<dbReference type="PANTHER" id="PTHR15710">
    <property type="entry name" value="E3 UBIQUITIN-PROTEIN LIGASE PRAJA"/>
    <property type="match status" value="1"/>
</dbReference>
<dbReference type="GO" id="GO:0061630">
    <property type="term" value="F:ubiquitin protein ligase activity"/>
    <property type="evidence" value="ECO:0007669"/>
    <property type="project" value="TreeGrafter"/>
</dbReference>
<dbReference type="Gene3D" id="3.30.40.10">
    <property type="entry name" value="Zinc/RING finger domain, C3HC4 (zinc finger)"/>
    <property type="match status" value="1"/>
</dbReference>
<dbReference type="GO" id="GO:0016567">
    <property type="term" value="P:protein ubiquitination"/>
    <property type="evidence" value="ECO:0007669"/>
    <property type="project" value="TreeGrafter"/>
</dbReference>
<evidence type="ECO:0000256" key="1">
    <source>
        <dbReference type="ARBA" id="ARBA00022723"/>
    </source>
</evidence>
<dbReference type="Proteomes" id="UP001054889">
    <property type="component" value="Unassembled WGS sequence"/>
</dbReference>
<keyword evidence="3" id="KW-0862">Zinc</keyword>
<organism evidence="7 8">
    <name type="scientific">Eleusine coracana subsp. coracana</name>
    <dbReference type="NCBI Taxonomy" id="191504"/>
    <lineage>
        <taxon>Eukaryota</taxon>
        <taxon>Viridiplantae</taxon>
        <taxon>Streptophyta</taxon>
        <taxon>Embryophyta</taxon>
        <taxon>Tracheophyta</taxon>
        <taxon>Spermatophyta</taxon>
        <taxon>Magnoliopsida</taxon>
        <taxon>Liliopsida</taxon>
        <taxon>Poales</taxon>
        <taxon>Poaceae</taxon>
        <taxon>PACMAD clade</taxon>
        <taxon>Chloridoideae</taxon>
        <taxon>Cynodonteae</taxon>
        <taxon>Eleusininae</taxon>
        <taxon>Eleusine</taxon>
    </lineage>
</organism>
<evidence type="ECO:0000256" key="2">
    <source>
        <dbReference type="ARBA" id="ARBA00022771"/>
    </source>
</evidence>
<dbReference type="Pfam" id="PF13639">
    <property type="entry name" value="zf-RING_2"/>
    <property type="match status" value="1"/>
</dbReference>
<evidence type="ECO:0000259" key="6">
    <source>
        <dbReference type="PROSITE" id="PS50089"/>
    </source>
</evidence>
<feature type="domain" description="RING-type" evidence="6">
    <location>
        <begin position="124"/>
        <end position="165"/>
    </location>
</feature>
<feature type="region of interest" description="Disordered" evidence="5">
    <location>
        <begin position="1"/>
        <end position="24"/>
    </location>
</feature>
<keyword evidence="1" id="KW-0479">Metal-binding</keyword>
<keyword evidence="8" id="KW-1185">Reference proteome</keyword>
<dbReference type="PANTHER" id="PTHR15710:SF217">
    <property type="entry name" value="E3 UBIQUITIN-PROTEIN LIGASE RDUF2"/>
    <property type="match status" value="1"/>
</dbReference>
<evidence type="ECO:0000256" key="4">
    <source>
        <dbReference type="PROSITE-ProRule" id="PRU00175"/>
    </source>
</evidence>
<evidence type="ECO:0000313" key="8">
    <source>
        <dbReference type="Proteomes" id="UP001054889"/>
    </source>
</evidence>
<evidence type="ECO:0000256" key="5">
    <source>
        <dbReference type="SAM" id="MobiDB-lite"/>
    </source>
</evidence>
<keyword evidence="2 4" id="KW-0863">Zinc-finger</keyword>
<protein>
    <recommendedName>
        <fullName evidence="6">RING-type domain-containing protein</fullName>
    </recommendedName>
</protein>
<dbReference type="InterPro" id="IPR013083">
    <property type="entry name" value="Znf_RING/FYVE/PHD"/>
</dbReference>
<evidence type="ECO:0000313" key="7">
    <source>
        <dbReference type="EMBL" id="GJN28315.1"/>
    </source>
</evidence>
<dbReference type="SMART" id="SM00184">
    <property type="entry name" value="RING"/>
    <property type="match status" value="1"/>
</dbReference>
<dbReference type="EMBL" id="BQKI01000080">
    <property type="protein sequence ID" value="GJN28315.1"/>
    <property type="molecule type" value="Genomic_DNA"/>
</dbReference>
<dbReference type="GO" id="GO:0008270">
    <property type="term" value="F:zinc ion binding"/>
    <property type="evidence" value="ECO:0007669"/>
    <property type="project" value="UniProtKB-KW"/>
</dbReference>
<name>A0AAV5F1G1_ELECO</name>
<sequence length="208" mass="22689">MGDVDADDVDDDQSAGFDGFDLGNDPELQRLLDLLASHPERRTLSARLLGELPSDDDDNDEPDSDDEAYRDGGFGGVPASATAIAELERQECIITNVSSTRKRKRGHRTGGVDDDEEDAAVCECPVCLEEFTSGDDLIVMPCKHRFHERCMVKWLGISRLCPCCRHALPSSEGKAEQVSISTAATPPPARTLLRGTTANRRYRGRAAV</sequence>
<accession>A0AAV5F1G1</accession>
<feature type="region of interest" description="Disordered" evidence="5">
    <location>
        <begin position="46"/>
        <end position="75"/>
    </location>
</feature>
<dbReference type="InterPro" id="IPR001841">
    <property type="entry name" value="Znf_RING"/>
</dbReference>
<dbReference type="GO" id="GO:0005737">
    <property type="term" value="C:cytoplasm"/>
    <property type="evidence" value="ECO:0007669"/>
    <property type="project" value="TreeGrafter"/>
</dbReference>
<evidence type="ECO:0000256" key="3">
    <source>
        <dbReference type="ARBA" id="ARBA00022833"/>
    </source>
</evidence>
<proteinExistence type="predicted"/>